<name>A0AAV4PUP1_9ARAC</name>
<dbReference type="GO" id="GO:0005930">
    <property type="term" value="C:axoneme"/>
    <property type="evidence" value="ECO:0007669"/>
    <property type="project" value="UniProtKB-SubCell"/>
</dbReference>
<evidence type="ECO:0000256" key="5">
    <source>
        <dbReference type="ARBA" id="ARBA00023054"/>
    </source>
</evidence>
<keyword evidence="2" id="KW-0963">Cytoplasm</keyword>
<dbReference type="InterPro" id="IPR036322">
    <property type="entry name" value="WD40_repeat_dom_sf"/>
</dbReference>
<evidence type="ECO:0000256" key="4">
    <source>
        <dbReference type="ARBA" id="ARBA00022737"/>
    </source>
</evidence>
<keyword evidence="3" id="KW-0853">WD repeat</keyword>
<evidence type="ECO:0000256" key="2">
    <source>
        <dbReference type="ARBA" id="ARBA00022490"/>
    </source>
</evidence>
<dbReference type="GO" id="GO:0003341">
    <property type="term" value="P:cilium movement"/>
    <property type="evidence" value="ECO:0007669"/>
    <property type="project" value="UniProtKB-ARBA"/>
</dbReference>
<dbReference type="GO" id="GO:0060271">
    <property type="term" value="P:cilium assembly"/>
    <property type="evidence" value="ECO:0007669"/>
    <property type="project" value="TreeGrafter"/>
</dbReference>
<dbReference type="Gene3D" id="2.130.10.10">
    <property type="entry name" value="YVTN repeat-like/Quinoprotein amine dehydrogenase"/>
    <property type="match status" value="2"/>
</dbReference>
<dbReference type="Proteomes" id="UP001054837">
    <property type="component" value="Unassembled WGS sequence"/>
</dbReference>
<evidence type="ECO:0000256" key="7">
    <source>
        <dbReference type="ARBA" id="ARBA00023273"/>
    </source>
</evidence>
<evidence type="ECO:0000313" key="11">
    <source>
        <dbReference type="EMBL" id="GIY00616.1"/>
    </source>
</evidence>
<keyword evidence="6" id="KW-0206">Cytoskeleton</keyword>
<evidence type="ECO:0000256" key="9">
    <source>
        <dbReference type="ARBA" id="ARBA00023662"/>
    </source>
</evidence>
<dbReference type="InterPro" id="IPR015943">
    <property type="entry name" value="WD40/YVTN_repeat-like_dom_sf"/>
</dbReference>
<dbReference type="PANTHER" id="PTHR14885">
    <property type="entry name" value="CILIA- AND FLAGELLA-ASSOCIATED PROTEIN 43-RELATED"/>
    <property type="match status" value="1"/>
</dbReference>
<keyword evidence="11" id="KW-0969">Cilium</keyword>
<evidence type="ECO:0000256" key="6">
    <source>
        <dbReference type="ARBA" id="ARBA00023212"/>
    </source>
</evidence>
<comment type="subcellular location">
    <subcellularLocation>
        <location evidence="1">Cytoplasm</location>
        <location evidence="1">Cytoskeleton</location>
        <location evidence="1">Cilium axoneme</location>
    </subcellularLocation>
</comment>
<keyword evidence="7" id="KW-0966">Cell projection</keyword>
<comment type="similarity">
    <text evidence="8">Belongs to the CFAP43 family.</text>
</comment>
<comment type="caution">
    <text evidence="11">The sequence shown here is derived from an EMBL/GenBank/DDBJ whole genome shotgun (WGS) entry which is preliminary data.</text>
</comment>
<keyword evidence="5 10" id="KW-0175">Coiled coil</keyword>
<keyword evidence="4" id="KW-0677">Repeat</keyword>
<evidence type="ECO:0000313" key="12">
    <source>
        <dbReference type="Proteomes" id="UP001054837"/>
    </source>
</evidence>
<evidence type="ECO:0000256" key="1">
    <source>
        <dbReference type="ARBA" id="ARBA00004430"/>
    </source>
</evidence>
<keyword evidence="12" id="KW-1185">Reference proteome</keyword>
<sequence>MEREDFILKWAHSSCRGNPSFLSDNILLIPFDFTVKTCDLKGKGLKCSDRPGKRIGCITATPELGVIALSERKEKSSIYILDYPRMNTISELQRGNNEEYIALMFTGCEYLVSVSFKKEYEVDLWKWSTGQRLCCLTDPLMDAEIPAVSTSVNPMMWSELCFQSNVRVCLLNIRSSDDKYHFKMNSLCFLPGENGTFKVISKTTSDEMKGQCKSLSIMCHCWIPKHYLLIETSSGLLKVNPYLCNATAFSREPESKYAINSMVFSKMGLFVGYKTGFIDIVNIARDHWSIIETFKVAHPIKNLLMSPLYDVLAITTSKGAISLYELNTLQTIEVLRADCAGEIGVCMIKPFSQHCVVAKKTGCLHIFRVAKGSLISAISLEEDISSMVSSPLCSLVLIGSNSGFLHYLDVTDTKNPKVVHCVRPYEAPVEHIKFENFGQIFVTYAPDHHINLWNGLPSSNFDFLGSMKILEQVKDIAMFRRKETDEITLLILSESGTSSEKKAGNILIRLNLPEDFANNPKKYQIDVFKNLSYDALYFQKWRLNYPCIKMDIHVNLGALFYSPILGKIQKFPIWLEPNHKMTNLFKSSDIATLQISSNQRWIGIIDVHGYLQLYNCEPIELVAAGPESTLTDIVCRHFLDFSVLGNTLVTGSETGYILCYKWTNNLIDTKIVPEWIVHCQSNSEKENNFLENMDEEESVDLKMCGQSPKAAVTLPYEELQLKLQMNTAIVNFKMYKLFEDSDFPDKIIFKTNEIVLDDDALLKLSDYNYKIFLLLAKDSMGEDVGTEKNFENCSLNEVKINHSTSMRYVVQNYSALQRLPADYLTKNNRVESKTSNKSGGFKADLKFFSKGMKFKPENERFILIQNLRKLIHDWKIEFNIFFDDLYDEKSDVVDRISDIIQEMKLESSKLPSKAERDFWNAFLLQGEPEHHGRGIESESVSSESYQNPSVIDKPFVLDSNQIEKSKSSIQNMTESAKEIKLEYDLKVEKLFFKRLYCDYIIHFLELKISCALLYTLAEQEFSKSREETEEELETVTGFVDEFDSLFKEAKDLEKHLRQLHSKIQKQERSVNSKIETKCSKVADSEKTFDSFRRLPSFPLQSGNPFWTPSLILTAEDLSVAEKSTAELCCPENIDASLWKNICSKRVRHLKLCITLRHLQFQIMTITKVTTRSLVIKLKLETKQEYCRRILKSIKQMFTKVKEKLYVLITEDLENSQLSPDSDSCDQDEFVRFPDLNKVPPAKSDFWETVNGNIKKNLALQEKLQEVQDSLQNFFALRSEIKFKLDKCRLKHVEHLGGLREELNKQTAAFQDTKALVEEAVDEKWKILKFLSS</sequence>
<organism evidence="11 12">
    <name type="scientific">Caerostris darwini</name>
    <dbReference type="NCBI Taxonomy" id="1538125"/>
    <lineage>
        <taxon>Eukaryota</taxon>
        <taxon>Metazoa</taxon>
        <taxon>Ecdysozoa</taxon>
        <taxon>Arthropoda</taxon>
        <taxon>Chelicerata</taxon>
        <taxon>Arachnida</taxon>
        <taxon>Araneae</taxon>
        <taxon>Araneomorphae</taxon>
        <taxon>Entelegynae</taxon>
        <taxon>Araneoidea</taxon>
        <taxon>Araneidae</taxon>
        <taxon>Caerostris</taxon>
    </lineage>
</organism>
<protein>
    <recommendedName>
        <fullName evidence="9">Cilia- and flagella-associated protein 43</fullName>
    </recommendedName>
</protein>
<evidence type="ECO:0000256" key="3">
    <source>
        <dbReference type="ARBA" id="ARBA00022574"/>
    </source>
</evidence>
<keyword evidence="11" id="KW-0282">Flagellum</keyword>
<reference evidence="11 12" key="1">
    <citation type="submission" date="2021-06" db="EMBL/GenBank/DDBJ databases">
        <title>Caerostris darwini draft genome.</title>
        <authorList>
            <person name="Kono N."/>
            <person name="Arakawa K."/>
        </authorList>
    </citation>
    <scope>NUCLEOTIDE SEQUENCE [LARGE SCALE GENOMIC DNA]</scope>
</reference>
<accession>A0AAV4PUP1</accession>
<dbReference type="EMBL" id="BPLQ01003451">
    <property type="protein sequence ID" value="GIY00616.1"/>
    <property type="molecule type" value="Genomic_DNA"/>
</dbReference>
<evidence type="ECO:0000256" key="10">
    <source>
        <dbReference type="SAM" id="Coils"/>
    </source>
</evidence>
<feature type="coiled-coil region" evidence="10">
    <location>
        <begin position="1042"/>
        <end position="1069"/>
    </location>
</feature>
<gene>
    <name evidence="11" type="primary">CFAP43_0</name>
    <name evidence="11" type="ORF">CDAR_424001</name>
</gene>
<evidence type="ECO:0000256" key="8">
    <source>
        <dbReference type="ARBA" id="ARBA00023605"/>
    </source>
</evidence>
<proteinExistence type="inferred from homology"/>
<dbReference type="SUPFAM" id="SSF50978">
    <property type="entry name" value="WD40 repeat-like"/>
    <property type="match status" value="2"/>
</dbReference>
<dbReference type="PANTHER" id="PTHR14885:SF1">
    <property type="entry name" value="CILIA- AND FLAGELLA-ASSOCIATED PROTEIN 43"/>
    <property type="match status" value="1"/>
</dbReference>